<name>A0A2N1PQH4_9BACT</name>
<gene>
    <name evidence="1" type="ORF">CVV64_09520</name>
</gene>
<dbReference type="AlphaFoldDB" id="A0A2N1PQH4"/>
<sequence>MIFKRAAPEGGPFSGAGILMNEIFEKPLRHCPECNHRMSVQLPWCPECGAQCDEHCGKNDAFEPNSPISERTDSFSGGSDWVMVFQCDRPVGATALALMKHLGIEIRVEGHSAFREAGKKLYPIIFTRREDADRARMELEKIGLI</sequence>
<organism evidence="1 2">
    <name type="scientific">Candidatus Wallbacteria bacterium HGW-Wallbacteria-1</name>
    <dbReference type="NCBI Taxonomy" id="2013854"/>
    <lineage>
        <taxon>Bacteria</taxon>
        <taxon>Candidatus Walliibacteriota</taxon>
    </lineage>
</organism>
<proteinExistence type="predicted"/>
<evidence type="ECO:0000313" key="1">
    <source>
        <dbReference type="EMBL" id="PKK90586.1"/>
    </source>
</evidence>
<accession>A0A2N1PQH4</accession>
<protein>
    <submittedName>
        <fullName evidence="1">Uncharacterized protein</fullName>
    </submittedName>
</protein>
<dbReference type="EMBL" id="PGXC01000005">
    <property type="protein sequence ID" value="PKK90586.1"/>
    <property type="molecule type" value="Genomic_DNA"/>
</dbReference>
<comment type="caution">
    <text evidence="1">The sequence shown here is derived from an EMBL/GenBank/DDBJ whole genome shotgun (WGS) entry which is preliminary data.</text>
</comment>
<evidence type="ECO:0000313" key="2">
    <source>
        <dbReference type="Proteomes" id="UP000233256"/>
    </source>
</evidence>
<dbReference type="Proteomes" id="UP000233256">
    <property type="component" value="Unassembled WGS sequence"/>
</dbReference>
<reference evidence="1 2" key="1">
    <citation type="journal article" date="2017" name="ISME J.">
        <title>Potential for microbial H2 and metal transformations associated with novel bacteria and archaea in deep terrestrial subsurface sediments.</title>
        <authorList>
            <person name="Hernsdorf A.W."/>
            <person name="Amano Y."/>
            <person name="Miyakawa K."/>
            <person name="Ise K."/>
            <person name="Suzuki Y."/>
            <person name="Anantharaman K."/>
            <person name="Probst A."/>
            <person name="Burstein D."/>
            <person name="Thomas B.C."/>
            <person name="Banfield J.F."/>
        </authorList>
    </citation>
    <scope>NUCLEOTIDE SEQUENCE [LARGE SCALE GENOMIC DNA]</scope>
    <source>
        <strain evidence="1">HGW-Wallbacteria-1</strain>
    </source>
</reference>